<name>A0A419ACJ5_9RHOB</name>
<dbReference type="SUPFAM" id="SSF161098">
    <property type="entry name" value="MetI-like"/>
    <property type="match status" value="1"/>
</dbReference>
<comment type="caution">
    <text evidence="9">The sequence shown here is derived from an EMBL/GenBank/DDBJ whole genome shotgun (WGS) entry which is preliminary data.</text>
</comment>
<evidence type="ECO:0000256" key="4">
    <source>
        <dbReference type="ARBA" id="ARBA00022692"/>
    </source>
</evidence>
<evidence type="ECO:0000256" key="3">
    <source>
        <dbReference type="ARBA" id="ARBA00022475"/>
    </source>
</evidence>
<feature type="transmembrane region" description="Helical" evidence="7">
    <location>
        <begin position="223"/>
        <end position="244"/>
    </location>
</feature>
<dbReference type="RefSeq" id="WP_119896192.1">
    <property type="nucleotide sequence ID" value="NZ_QNRC01000003.1"/>
</dbReference>
<evidence type="ECO:0000256" key="7">
    <source>
        <dbReference type="RuleBase" id="RU363032"/>
    </source>
</evidence>
<feature type="transmembrane region" description="Helical" evidence="7">
    <location>
        <begin position="127"/>
        <end position="146"/>
    </location>
</feature>
<feature type="domain" description="ABC transmembrane type-1" evidence="8">
    <location>
        <begin position="61"/>
        <end position="240"/>
    </location>
</feature>
<dbReference type="PANTHER" id="PTHR30151:SF0">
    <property type="entry name" value="ABC TRANSPORTER PERMEASE PROTEIN MJ0413-RELATED"/>
    <property type="match status" value="1"/>
</dbReference>
<evidence type="ECO:0000256" key="2">
    <source>
        <dbReference type="ARBA" id="ARBA00022448"/>
    </source>
</evidence>
<proteinExistence type="inferred from homology"/>
<accession>A0A419ACJ5</accession>
<dbReference type="Proteomes" id="UP000283587">
    <property type="component" value="Unassembled WGS sequence"/>
</dbReference>
<dbReference type="GO" id="GO:0005886">
    <property type="term" value="C:plasma membrane"/>
    <property type="evidence" value="ECO:0007669"/>
    <property type="project" value="UniProtKB-SubCell"/>
</dbReference>
<evidence type="ECO:0000259" key="8">
    <source>
        <dbReference type="PROSITE" id="PS50928"/>
    </source>
</evidence>
<evidence type="ECO:0000256" key="5">
    <source>
        <dbReference type="ARBA" id="ARBA00022989"/>
    </source>
</evidence>
<keyword evidence="3" id="KW-1003">Cell membrane</keyword>
<evidence type="ECO:0000256" key="6">
    <source>
        <dbReference type="ARBA" id="ARBA00023136"/>
    </source>
</evidence>
<sequence>MSRKTMVGGATIVTALALWYLATSVTQMISPGRFPSPADTWDAFRQITGAGYANGLLLDHVLRSVMLVSFGFLVAVCTGVPLGLWMGWSRRAEALINPVFLIIRPIPPLAWIPLAILWLGLGDAAKILVIWFAAFVPSVINAYTGVRNLDRTLVEAARMLGTPLLTFVREVLLPGASPMIFTGLRLSLQASWTTLVAAELVGAMTGLGRVLNAAQQDLYPGMILVGMIAVTLCGWLMTAALGMAERRALSWNIATQARD</sequence>
<keyword evidence="6 7" id="KW-0472">Membrane</keyword>
<dbReference type="OrthoDB" id="7856646at2"/>
<feature type="transmembrane region" description="Helical" evidence="7">
    <location>
        <begin position="192"/>
        <end position="211"/>
    </location>
</feature>
<feature type="transmembrane region" description="Helical" evidence="7">
    <location>
        <begin position="65"/>
        <end position="87"/>
    </location>
</feature>
<reference evidence="10" key="1">
    <citation type="submission" date="2018-09" db="EMBL/GenBank/DDBJ databases">
        <title>Paracoccus onubensis nov. sp. a moderate halophilic bacterium isolated from Gruta de las Maravillas (Aracena, Spain).</title>
        <authorList>
            <person name="Jurado V."/>
            <person name="Gutierrez-Patricio S."/>
            <person name="Gonzalez-Pimentel J.L."/>
            <person name="Miller A.Z."/>
            <person name="Laiz L."/>
            <person name="Saiz-Jimenez C."/>
        </authorList>
    </citation>
    <scope>NUCLEOTIDE SEQUENCE [LARGE SCALE GENOMIC DNA]</scope>
    <source>
        <strain evidence="10">DSM 26381</strain>
    </source>
</reference>
<comment type="subcellular location">
    <subcellularLocation>
        <location evidence="1 7">Cell membrane</location>
        <topology evidence="1 7">Multi-pass membrane protein</topology>
    </subcellularLocation>
</comment>
<dbReference type="Gene3D" id="1.10.3720.10">
    <property type="entry name" value="MetI-like"/>
    <property type="match status" value="1"/>
</dbReference>
<dbReference type="GO" id="GO:0055085">
    <property type="term" value="P:transmembrane transport"/>
    <property type="evidence" value="ECO:0007669"/>
    <property type="project" value="InterPro"/>
</dbReference>
<protein>
    <submittedName>
        <fullName evidence="9">ABC transporter permease</fullName>
    </submittedName>
</protein>
<dbReference type="InterPro" id="IPR000515">
    <property type="entry name" value="MetI-like"/>
</dbReference>
<keyword evidence="2 7" id="KW-0813">Transport</keyword>
<evidence type="ECO:0000313" key="9">
    <source>
        <dbReference type="EMBL" id="RJL22666.1"/>
    </source>
</evidence>
<organism evidence="9 10">
    <name type="scientific">Paracoccus siganidrum</name>
    <dbReference type="NCBI Taxonomy" id="1276757"/>
    <lineage>
        <taxon>Bacteria</taxon>
        <taxon>Pseudomonadati</taxon>
        <taxon>Pseudomonadota</taxon>
        <taxon>Alphaproteobacteria</taxon>
        <taxon>Rhodobacterales</taxon>
        <taxon>Paracoccaceae</taxon>
        <taxon>Paracoccus</taxon>
    </lineage>
</organism>
<feature type="transmembrane region" description="Helical" evidence="7">
    <location>
        <begin position="99"/>
        <end position="121"/>
    </location>
</feature>
<keyword evidence="10" id="KW-1185">Reference proteome</keyword>
<dbReference type="EMBL" id="QZEW01000001">
    <property type="protein sequence ID" value="RJL22666.1"/>
    <property type="molecule type" value="Genomic_DNA"/>
</dbReference>
<evidence type="ECO:0000256" key="1">
    <source>
        <dbReference type="ARBA" id="ARBA00004651"/>
    </source>
</evidence>
<comment type="similarity">
    <text evidence="7">Belongs to the binding-protein-dependent transport system permease family.</text>
</comment>
<dbReference type="PROSITE" id="PS50928">
    <property type="entry name" value="ABC_TM1"/>
    <property type="match status" value="1"/>
</dbReference>
<gene>
    <name evidence="9" type="ORF">D3P05_00280</name>
</gene>
<keyword evidence="4 7" id="KW-0812">Transmembrane</keyword>
<evidence type="ECO:0000313" key="10">
    <source>
        <dbReference type="Proteomes" id="UP000283587"/>
    </source>
</evidence>
<dbReference type="AlphaFoldDB" id="A0A419ACJ5"/>
<dbReference type="Pfam" id="PF00528">
    <property type="entry name" value="BPD_transp_1"/>
    <property type="match status" value="1"/>
</dbReference>
<dbReference type="CDD" id="cd06261">
    <property type="entry name" value="TM_PBP2"/>
    <property type="match status" value="1"/>
</dbReference>
<keyword evidence="5 7" id="KW-1133">Transmembrane helix</keyword>
<dbReference type="PANTHER" id="PTHR30151">
    <property type="entry name" value="ALKANE SULFONATE ABC TRANSPORTER-RELATED, MEMBRANE SUBUNIT"/>
    <property type="match status" value="1"/>
</dbReference>
<dbReference type="InterPro" id="IPR035906">
    <property type="entry name" value="MetI-like_sf"/>
</dbReference>